<organism evidence="2 3">
    <name type="scientific">Bifidobacterium scardovii</name>
    <dbReference type="NCBI Taxonomy" id="158787"/>
    <lineage>
        <taxon>Bacteria</taxon>
        <taxon>Bacillati</taxon>
        <taxon>Actinomycetota</taxon>
        <taxon>Actinomycetes</taxon>
        <taxon>Bifidobacteriales</taxon>
        <taxon>Bifidobacteriaceae</taxon>
        <taxon>Bifidobacterium</taxon>
    </lineage>
</organism>
<reference evidence="2 3" key="1">
    <citation type="submission" date="2014-03" db="EMBL/GenBank/DDBJ databases">
        <title>Genomics of Bifidobacteria.</title>
        <authorList>
            <person name="Ventura M."/>
            <person name="Milani C."/>
            <person name="Lugli G.A."/>
        </authorList>
    </citation>
    <scope>NUCLEOTIDE SEQUENCE [LARGE SCALE GENOMIC DNA]</scope>
    <source>
        <strain evidence="2 3">LMG 21589</strain>
    </source>
</reference>
<dbReference type="Gene3D" id="3.40.50.1820">
    <property type="entry name" value="alpha/beta hydrolase"/>
    <property type="match status" value="1"/>
</dbReference>
<dbReference type="SUPFAM" id="SSF53474">
    <property type="entry name" value="alpha/beta-Hydrolases"/>
    <property type="match status" value="1"/>
</dbReference>
<dbReference type="AlphaFoldDB" id="A0A087D8M6"/>
<dbReference type="InterPro" id="IPR050228">
    <property type="entry name" value="Carboxylesterase_BioH"/>
</dbReference>
<dbReference type="Pfam" id="PF12697">
    <property type="entry name" value="Abhydrolase_6"/>
    <property type="match status" value="1"/>
</dbReference>
<dbReference type="eggNOG" id="COG2267">
    <property type="taxonomic scope" value="Bacteria"/>
</dbReference>
<dbReference type="STRING" id="158787.BSCA_2402"/>
<accession>A0A087D8M6</accession>
<evidence type="ECO:0000313" key="2">
    <source>
        <dbReference type="EMBL" id="KFI91876.1"/>
    </source>
</evidence>
<sequence>MNMPITLNNTVYRGGQGTPLILVHAFPVDHRMWDDCSAAVARLADEEGLSPFPIWAPDMPGAGEGPIPGDDSGTVAGTEPGDAADAAREAAIAEASGGSAADGAYERALDLLADAYVDLMHAAGYRSAVWAGLSMGGYVILDIQRRHPDAVAGFAMCDTKADADSPQQRANRLRVASACASGHTVEPVMHFAEANERDSSFKQSAEGEALFTRWIREQRPEGVAWRQRMAAGRPDLNDQLPLISAPAAVICGDKDPFSPPSAMKPIVTAMTGTTAAYTEIADCGHFSAVEHPDAVARALVDLVRCAGRRSALMVC</sequence>
<comment type="caution">
    <text evidence="2">The sequence shown here is derived from an EMBL/GenBank/DDBJ whole genome shotgun (WGS) entry which is preliminary data.</text>
</comment>
<dbReference type="InterPro" id="IPR000073">
    <property type="entry name" value="AB_hydrolase_1"/>
</dbReference>
<dbReference type="InterPro" id="IPR029058">
    <property type="entry name" value="AB_hydrolase_fold"/>
</dbReference>
<dbReference type="Proteomes" id="UP000029033">
    <property type="component" value="Unassembled WGS sequence"/>
</dbReference>
<keyword evidence="2" id="KW-0378">Hydrolase</keyword>
<evidence type="ECO:0000313" key="3">
    <source>
        <dbReference type="Proteomes" id="UP000029033"/>
    </source>
</evidence>
<feature type="domain" description="AB hydrolase-1" evidence="1">
    <location>
        <begin position="20"/>
        <end position="298"/>
    </location>
</feature>
<proteinExistence type="predicted"/>
<name>A0A087D8M6_9BIFI</name>
<protein>
    <submittedName>
        <fullName evidence="2">Putative alpha beta hydrolase</fullName>
    </submittedName>
</protein>
<dbReference type="EMBL" id="JGZO01000020">
    <property type="protein sequence ID" value="KFI91876.1"/>
    <property type="molecule type" value="Genomic_DNA"/>
</dbReference>
<dbReference type="GO" id="GO:0016787">
    <property type="term" value="F:hydrolase activity"/>
    <property type="evidence" value="ECO:0007669"/>
    <property type="project" value="UniProtKB-KW"/>
</dbReference>
<dbReference type="PANTHER" id="PTHR43194:SF5">
    <property type="entry name" value="PIMELOYL-[ACYL-CARRIER PROTEIN] METHYL ESTER ESTERASE"/>
    <property type="match status" value="1"/>
</dbReference>
<evidence type="ECO:0000259" key="1">
    <source>
        <dbReference type="Pfam" id="PF12697"/>
    </source>
</evidence>
<dbReference type="PANTHER" id="PTHR43194">
    <property type="entry name" value="HYDROLASE ALPHA/BETA FOLD FAMILY"/>
    <property type="match status" value="1"/>
</dbReference>
<gene>
    <name evidence="2" type="ORF">BSCA_2402</name>
</gene>
<keyword evidence="3" id="KW-1185">Reference proteome</keyword>